<gene>
    <name evidence="7" type="ORF">K8V05_15285</name>
</gene>
<organism evidence="7 8">
    <name type="scientific">Butyricimonas virosa</name>
    <dbReference type="NCBI Taxonomy" id="544645"/>
    <lineage>
        <taxon>Bacteria</taxon>
        <taxon>Pseudomonadati</taxon>
        <taxon>Bacteroidota</taxon>
        <taxon>Bacteroidia</taxon>
        <taxon>Bacteroidales</taxon>
        <taxon>Odoribacteraceae</taxon>
        <taxon>Butyricimonas</taxon>
    </lineage>
</organism>
<evidence type="ECO:0000259" key="6">
    <source>
        <dbReference type="PROSITE" id="PS51352"/>
    </source>
</evidence>
<evidence type="ECO:0000256" key="2">
    <source>
        <dbReference type="ARBA" id="ARBA00022748"/>
    </source>
</evidence>
<dbReference type="Gene3D" id="3.40.30.10">
    <property type="entry name" value="Glutaredoxin"/>
    <property type="match status" value="1"/>
</dbReference>
<comment type="subcellular location">
    <subcellularLocation>
        <location evidence="1">Cell envelope</location>
    </subcellularLocation>
</comment>
<keyword evidence="5" id="KW-0732">Signal</keyword>
<evidence type="ECO:0000256" key="4">
    <source>
        <dbReference type="ARBA" id="ARBA00023284"/>
    </source>
</evidence>
<dbReference type="Pfam" id="PF08534">
    <property type="entry name" value="Redoxin"/>
    <property type="match status" value="1"/>
</dbReference>
<reference evidence="7" key="1">
    <citation type="journal article" date="2021" name="PeerJ">
        <title>Extensive microbial diversity within the chicken gut microbiome revealed by metagenomics and culture.</title>
        <authorList>
            <person name="Gilroy R."/>
            <person name="Ravi A."/>
            <person name="Getino M."/>
            <person name="Pursley I."/>
            <person name="Horton D.L."/>
            <person name="Alikhan N.F."/>
            <person name="Baker D."/>
            <person name="Gharbi K."/>
            <person name="Hall N."/>
            <person name="Watson M."/>
            <person name="Adriaenssens E.M."/>
            <person name="Foster-Nyarko E."/>
            <person name="Jarju S."/>
            <person name="Secka A."/>
            <person name="Antonio M."/>
            <person name="Oren A."/>
            <person name="Chaudhuri R.R."/>
            <person name="La Ragione R."/>
            <person name="Hildebrand F."/>
            <person name="Pallen M.J."/>
        </authorList>
    </citation>
    <scope>NUCLEOTIDE SEQUENCE</scope>
    <source>
        <strain evidence="7">6966</strain>
    </source>
</reference>
<reference evidence="7" key="2">
    <citation type="submission" date="2021-09" db="EMBL/GenBank/DDBJ databases">
        <authorList>
            <person name="Gilroy R."/>
        </authorList>
    </citation>
    <scope>NUCLEOTIDE SEQUENCE</scope>
    <source>
        <strain evidence="7">6966</strain>
    </source>
</reference>
<dbReference type="InterPro" id="IPR036249">
    <property type="entry name" value="Thioredoxin-like_sf"/>
</dbReference>
<evidence type="ECO:0000256" key="5">
    <source>
        <dbReference type="SAM" id="SignalP"/>
    </source>
</evidence>
<protein>
    <submittedName>
        <fullName evidence="7">TlpA family protein disulfide reductase</fullName>
    </submittedName>
</protein>
<dbReference type="PANTHER" id="PTHR42852:SF6">
    <property type="entry name" value="THIOL:DISULFIDE INTERCHANGE PROTEIN DSBE"/>
    <property type="match status" value="1"/>
</dbReference>
<keyword evidence="4" id="KW-0676">Redox-active center</keyword>
<dbReference type="CDD" id="cd02966">
    <property type="entry name" value="TlpA_like_family"/>
    <property type="match status" value="1"/>
</dbReference>
<accession>A0A921L1Q8</accession>
<dbReference type="InterPro" id="IPR017937">
    <property type="entry name" value="Thioredoxin_CS"/>
</dbReference>
<name>A0A921L1Q8_9BACT</name>
<dbReference type="Proteomes" id="UP000742098">
    <property type="component" value="Unassembled WGS sequence"/>
</dbReference>
<feature type="domain" description="Thioredoxin" evidence="6">
    <location>
        <begin position="24"/>
        <end position="165"/>
    </location>
</feature>
<keyword evidence="3" id="KW-1015">Disulfide bond</keyword>
<evidence type="ECO:0000256" key="3">
    <source>
        <dbReference type="ARBA" id="ARBA00023157"/>
    </source>
</evidence>
<evidence type="ECO:0000256" key="1">
    <source>
        <dbReference type="ARBA" id="ARBA00004196"/>
    </source>
</evidence>
<evidence type="ECO:0000313" key="7">
    <source>
        <dbReference type="EMBL" id="HJF72113.1"/>
    </source>
</evidence>
<sequence>MKIIVWCLCMLFSINAFADGEEGAKVGDQSPDFEYEDKDGKIYSLKDFRGKYVLIDFWATYCAPCKKEIPYLEKIQEKFKKKNIFFVNIAIDLNKKEWIQFLEQNPLKGTQLVFDRKWLSFVHYYQVTTIPRYILLDKEGKVVHLDMPRPSNPEFEKILKSLKGL</sequence>
<keyword evidence="2" id="KW-0201">Cytochrome c-type biogenesis</keyword>
<dbReference type="InterPro" id="IPR013740">
    <property type="entry name" value="Redoxin"/>
</dbReference>
<proteinExistence type="predicted"/>
<dbReference type="GO" id="GO:0030313">
    <property type="term" value="C:cell envelope"/>
    <property type="evidence" value="ECO:0007669"/>
    <property type="project" value="UniProtKB-SubCell"/>
</dbReference>
<dbReference type="PROSITE" id="PS00194">
    <property type="entry name" value="THIOREDOXIN_1"/>
    <property type="match status" value="1"/>
</dbReference>
<evidence type="ECO:0000313" key="8">
    <source>
        <dbReference type="Proteomes" id="UP000742098"/>
    </source>
</evidence>
<dbReference type="GO" id="GO:0017004">
    <property type="term" value="P:cytochrome complex assembly"/>
    <property type="evidence" value="ECO:0007669"/>
    <property type="project" value="UniProtKB-KW"/>
</dbReference>
<comment type="caution">
    <text evidence="7">The sequence shown here is derived from an EMBL/GenBank/DDBJ whole genome shotgun (WGS) entry which is preliminary data.</text>
</comment>
<dbReference type="PANTHER" id="PTHR42852">
    <property type="entry name" value="THIOL:DISULFIDE INTERCHANGE PROTEIN DSBE"/>
    <property type="match status" value="1"/>
</dbReference>
<feature type="signal peptide" evidence="5">
    <location>
        <begin position="1"/>
        <end position="18"/>
    </location>
</feature>
<dbReference type="GO" id="GO:0016491">
    <property type="term" value="F:oxidoreductase activity"/>
    <property type="evidence" value="ECO:0007669"/>
    <property type="project" value="InterPro"/>
</dbReference>
<dbReference type="EMBL" id="DYVS01000285">
    <property type="protein sequence ID" value="HJF72113.1"/>
    <property type="molecule type" value="Genomic_DNA"/>
</dbReference>
<dbReference type="PROSITE" id="PS51352">
    <property type="entry name" value="THIOREDOXIN_2"/>
    <property type="match status" value="1"/>
</dbReference>
<dbReference type="InterPro" id="IPR050553">
    <property type="entry name" value="Thioredoxin_ResA/DsbE_sf"/>
</dbReference>
<dbReference type="SUPFAM" id="SSF52833">
    <property type="entry name" value="Thioredoxin-like"/>
    <property type="match status" value="1"/>
</dbReference>
<dbReference type="InterPro" id="IPR013766">
    <property type="entry name" value="Thioredoxin_domain"/>
</dbReference>
<dbReference type="AlphaFoldDB" id="A0A921L1Q8"/>
<feature type="chain" id="PRO_5036859635" evidence="5">
    <location>
        <begin position="19"/>
        <end position="165"/>
    </location>
</feature>